<accession>A0A8D8SPV4</accession>
<proteinExistence type="predicted"/>
<name>A0A8D8SPV4_9HEMI</name>
<reference evidence="1" key="1">
    <citation type="submission" date="2021-05" db="EMBL/GenBank/DDBJ databases">
        <authorList>
            <person name="Alioto T."/>
            <person name="Alioto T."/>
            <person name="Gomez Garrido J."/>
        </authorList>
    </citation>
    <scope>NUCLEOTIDE SEQUENCE</scope>
</reference>
<dbReference type="PANTHER" id="PTHR33332">
    <property type="entry name" value="REVERSE TRANSCRIPTASE DOMAIN-CONTAINING PROTEIN"/>
    <property type="match status" value="1"/>
</dbReference>
<organism evidence="1">
    <name type="scientific">Cacopsylla melanoneura</name>
    <dbReference type="NCBI Taxonomy" id="428564"/>
    <lineage>
        <taxon>Eukaryota</taxon>
        <taxon>Metazoa</taxon>
        <taxon>Ecdysozoa</taxon>
        <taxon>Arthropoda</taxon>
        <taxon>Hexapoda</taxon>
        <taxon>Insecta</taxon>
        <taxon>Pterygota</taxon>
        <taxon>Neoptera</taxon>
        <taxon>Paraneoptera</taxon>
        <taxon>Hemiptera</taxon>
        <taxon>Sternorrhyncha</taxon>
        <taxon>Psylloidea</taxon>
        <taxon>Psyllidae</taxon>
        <taxon>Psyllinae</taxon>
        <taxon>Cacopsylla</taxon>
    </lineage>
</organism>
<evidence type="ECO:0000313" key="1">
    <source>
        <dbReference type="EMBL" id="CAG6672075.1"/>
    </source>
</evidence>
<sequence length="257" mass="29407">MSKIQSWFQTNKLCLNEGKTSYMYFNSSPSTPLPPLIIHGLSISPSTEVKFLGLVVDCKLKWKSHIEQLHSKLSTAIFAIRSVRKNVDSCAALLSYHSYFHSLMSYAIVFWGFTNINPILILQKKAVRAVFGLWHWSNGQSVSCRPLFRKHKILTVYAQVILDTCLLIHKLSPSLPRHRNIHQHDTRNRNNIIVSRNMLMDKSFLNQGITIYNKLPSGVREMREEMFKSTLKDALLNLAPYSMDEFQGDLGVLGQVV</sequence>
<protein>
    <recommendedName>
        <fullName evidence="2">Reverse transcriptase</fullName>
    </recommendedName>
</protein>
<evidence type="ECO:0008006" key="2">
    <source>
        <dbReference type="Google" id="ProtNLM"/>
    </source>
</evidence>
<dbReference type="EMBL" id="HBUF01227539">
    <property type="protein sequence ID" value="CAG6672075.1"/>
    <property type="molecule type" value="Transcribed_RNA"/>
</dbReference>
<dbReference type="AlphaFoldDB" id="A0A8D8SPV4"/>